<evidence type="ECO:0000256" key="1">
    <source>
        <dbReference type="SAM" id="MobiDB-lite"/>
    </source>
</evidence>
<feature type="compositionally biased region" description="Basic residues" evidence="1">
    <location>
        <begin position="64"/>
        <end position="75"/>
    </location>
</feature>
<keyword evidence="3" id="KW-1185">Reference proteome</keyword>
<dbReference type="AlphaFoldDB" id="A0A8W8LYS3"/>
<accession>A0A8W8LYS3</accession>
<feature type="compositionally biased region" description="Pro residues" evidence="1">
    <location>
        <begin position="31"/>
        <end position="45"/>
    </location>
</feature>
<feature type="region of interest" description="Disordered" evidence="1">
    <location>
        <begin position="25"/>
        <end position="75"/>
    </location>
</feature>
<dbReference type="Proteomes" id="UP000005408">
    <property type="component" value="Unassembled WGS sequence"/>
</dbReference>
<proteinExistence type="predicted"/>
<dbReference type="EnsemblMetazoa" id="G30243.1">
    <property type="protein sequence ID" value="G30243.1:cds"/>
    <property type="gene ID" value="G30243"/>
</dbReference>
<protein>
    <submittedName>
        <fullName evidence="2">Uncharacterized protein</fullName>
    </submittedName>
</protein>
<name>A0A8W8LYS3_MAGGI</name>
<sequence>MIVTCHLVFYSVRWAYGYLSSRFMADAEPSTGPPSQPPPPPPPAPFIINPQDPGSSVDPPNIAPRRRLRLRIGSH</sequence>
<evidence type="ECO:0000313" key="3">
    <source>
        <dbReference type="Proteomes" id="UP000005408"/>
    </source>
</evidence>
<evidence type="ECO:0000313" key="2">
    <source>
        <dbReference type="EnsemblMetazoa" id="G30243.1:cds"/>
    </source>
</evidence>
<organism evidence="2 3">
    <name type="scientific">Magallana gigas</name>
    <name type="common">Pacific oyster</name>
    <name type="synonym">Crassostrea gigas</name>
    <dbReference type="NCBI Taxonomy" id="29159"/>
    <lineage>
        <taxon>Eukaryota</taxon>
        <taxon>Metazoa</taxon>
        <taxon>Spiralia</taxon>
        <taxon>Lophotrochozoa</taxon>
        <taxon>Mollusca</taxon>
        <taxon>Bivalvia</taxon>
        <taxon>Autobranchia</taxon>
        <taxon>Pteriomorphia</taxon>
        <taxon>Ostreida</taxon>
        <taxon>Ostreoidea</taxon>
        <taxon>Ostreidae</taxon>
        <taxon>Magallana</taxon>
    </lineage>
</organism>
<reference evidence="2" key="1">
    <citation type="submission" date="2022-08" db="UniProtKB">
        <authorList>
            <consortium name="EnsemblMetazoa"/>
        </authorList>
    </citation>
    <scope>IDENTIFICATION</scope>
    <source>
        <strain evidence="2">05x7-T-G4-1.051#20</strain>
    </source>
</reference>